<proteinExistence type="predicted"/>
<keyword evidence="3" id="KW-1185">Reference proteome</keyword>
<dbReference type="EMBL" id="AQHW01000013">
    <property type="protein sequence ID" value="KKB57341.1"/>
    <property type="molecule type" value="Genomic_DNA"/>
</dbReference>
<evidence type="ECO:0000313" key="2">
    <source>
        <dbReference type="EMBL" id="KKB57341.1"/>
    </source>
</evidence>
<dbReference type="HOGENOM" id="CLU_025928_1_0_10"/>
<comment type="caution">
    <text evidence="2">The sequence shown here is derived from an EMBL/GenBank/DDBJ whole genome shotgun (WGS) entry which is preliminary data.</text>
</comment>
<dbReference type="InterPro" id="IPR041662">
    <property type="entry name" value="SusD-like_2"/>
</dbReference>
<dbReference type="SUPFAM" id="SSF48452">
    <property type="entry name" value="TPR-like"/>
    <property type="match status" value="1"/>
</dbReference>
<dbReference type="PROSITE" id="PS51257">
    <property type="entry name" value="PROKAR_LIPOPROTEIN"/>
    <property type="match status" value="1"/>
</dbReference>
<keyword evidence="1" id="KW-0732">Signal</keyword>
<reference evidence="2 3" key="1">
    <citation type="submission" date="2013-04" db="EMBL/GenBank/DDBJ databases">
        <title>The Genome Sequence of Parabacteroides gordonii DSM 23371.</title>
        <authorList>
            <consortium name="The Broad Institute Genomics Platform"/>
            <person name="Earl A."/>
            <person name="Ward D."/>
            <person name="Feldgarden M."/>
            <person name="Gevers D."/>
            <person name="Martens E."/>
            <person name="Sakamoto M."/>
            <person name="Benno Y."/>
            <person name="Suzuki N."/>
            <person name="Matsunaga N."/>
            <person name="Koshihara K."/>
            <person name="Seki M."/>
            <person name="Komiya H."/>
            <person name="Walker B."/>
            <person name="Young S."/>
            <person name="Zeng Q."/>
            <person name="Gargeya S."/>
            <person name="Fitzgerald M."/>
            <person name="Haas B."/>
            <person name="Abouelleil A."/>
            <person name="Allen A.W."/>
            <person name="Alvarado L."/>
            <person name="Arachchi H.M."/>
            <person name="Berlin A.M."/>
            <person name="Chapman S.B."/>
            <person name="Gainer-Dewar J."/>
            <person name="Goldberg J."/>
            <person name="Griggs A."/>
            <person name="Gujja S."/>
            <person name="Hansen M."/>
            <person name="Howarth C."/>
            <person name="Imamovic A."/>
            <person name="Ireland A."/>
            <person name="Larimer J."/>
            <person name="McCowan C."/>
            <person name="Murphy C."/>
            <person name="Pearson M."/>
            <person name="Poon T.W."/>
            <person name="Priest M."/>
            <person name="Roberts A."/>
            <person name="Saif S."/>
            <person name="Shea T."/>
            <person name="Sisk P."/>
            <person name="Sykes S."/>
            <person name="Wortman J."/>
            <person name="Nusbaum C."/>
            <person name="Birren B."/>
        </authorList>
    </citation>
    <scope>NUCLEOTIDE SEQUENCE [LARGE SCALE GENOMIC DNA]</scope>
    <source>
        <strain evidence="2 3">MS-1</strain>
    </source>
</reference>
<protein>
    <recommendedName>
        <fullName evidence="4">SusD/RagB family nutrient-binding outer membrane lipoprotein</fullName>
    </recommendedName>
</protein>
<evidence type="ECO:0000313" key="3">
    <source>
        <dbReference type="Proteomes" id="UP000033035"/>
    </source>
</evidence>
<evidence type="ECO:0000256" key="1">
    <source>
        <dbReference type="SAM" id="SignalP"/>
    </source>
</evidence>
<dbReference type="Pfam" id="PF12771">
    <property type="entry name" value="SusD-like_2"/>
    <property type="match status" value="1"/>
</dbReference>
<dbReference type="Proteomes" id="UP000033035">
    <property type="component" value="Unassembled WGS sequence"/>
</dbReference>
<dbReference type="RefSeq" id="WP_028730263.1">
    <property type="nucleotide sequence ID" value="NZ_KE386765.1"/>
</dbReference>
<evidence type="ECO:0008006" key="4">
    <source>
        <dbReference type="Google" id="ProtNLM"/>
    </source>
</evidence>
<feature type="chain" id="PRO_5002489998" description="SusD/RagB family nutrient-binding outer membrane lipoprotein" evidence="1">
    <location>
        <begin position="23"/>
        <end position="558"/>
    </location>
</feature>
<name>A0A0F5JHQ5_9BACT</name>
<gene>
    <name evidence="2" type="ORF">HMPREF1536_02063</name>
</gene>
<dbReference type="STRING" id="1203610.HMPREF1536_02063"/>
<sequence>MNKLKIWAYALPVFLGSLCSCNNDFVKINTDTGTVLEVDPVTMLYQAESKYNTYQSMWDDSYACKLRWMQYCTGIWGYGTTNFTFFNSRIGETLYTEYNDVGSYTKHIEYLVSQLPAEEAARYQDLIEVGRIILITKGIATTDMHGSLVYSEGWGMRSGHEDLIEPHFQTQEELFDVWNKELKEAAATIKANLGGDQISLQGYDVCFDGEMEKWVKTANAVRMRIALRIYKRNPEEAKAIVKEVLASADIPASIDDSFIMYFDKLFTSGGDWHSVIDMDRASAPFMTYLKKYNDPRKRLFFQINNLTSENVAKYNAEQTDPDKYIPEDFTRWEGGTVSNDFKSTDKRYLARSLKSDGTDMRAANKPQTRLWKGMQDNGSGGSWFPILTYADFCFMASEFVLDGVNSSKTAQEWYEEGVRASITQWSKIGDYCKINDYEAVTDAELEAFMAQDGIKWNPSIAKEQIYCQSFVEHFKNNNETWAMWRRTGYPNQQSTVITFDPVFIGGIQQDVPRRTRFSYPAVGSPNHDNLVERIETMAKDPEFGLITDEFGRLWWDKK</sequence>
<dbReference type="AlphaFoldDB" id="A0A0F5JHQ5"/>
<dbReference type="PATRIC" id="fig|1203610.3.peg.2116"/>
<dbReference type="Gene3D" id="1.25.40.390">
    <property type="match status" value="1"/>
</dbReference>
<feature type="signal peptide" evidence="1">
    <location>
        <begin position="1"/>
        <end position="22"/>
    </location>
</feature>
<dbReference type="InterPro" id="IPR011990">
    <property type="entry name" value="TPR-like_helical_dom_sf"/>
</dbReference>
<organism evidence="2 3">
    <name type="scientific">Parabacteroides gordonii MS-1 = DSM 23371</name>
    <dbReference type="NCBI Taxonomy" id="1203610"/>
    <lineage>
        <taxon>Bacteria</taxon>
        <taxon>Pseudomonadati</taxon>
        <taxon>Bacteroidota</taxon>
        <taxon>Bacteroidia</taxon>
        <taxon>Bacteroidales</taxon>
        <taxon>Tannerellaceae</taxon>
        <taxon>Parabacteroides</taxon>
    </lineage>
</organism>
<accession>A0A0F5JHQ5</accession>